<sequence length="46" mass="4673">MVLSAWLMGVSDLLGHYPRRGDSVPGTIAASVPALIALIALIAAAL</sequence>
<evidence type="ECO:0000313" key="2">
    <source>
        <dbReference type="EMBL" id="GIH96447.1"/>
    </source>
</evidence>
<dbReference type="EMBL" id="BOOJ01000065">
    <property type="protein sequence ID" value="GIH96447.1"/>
    <property type="molecule type" value="Genomic_DNA"/>
</dbReference>
<dbReference type="RefSeq" id="WP_239128260.1">
    <property type="nucleotide sequence ID" value="NZ_BOOJ01000065.1"/>
</dbReference>
<gene>
    <name evidence="2" type="ORF">Psi01_70770</name>
</gene>
<protein>
    <submittedName>
        <fullName evidence="2">Uncharacterized protein</fullName>
    </submittedName>
</protein>
<evidence type="ECO:0000313" key="3">
    <source>
        <dbReference type="Proteomes" id="UP000619788"/>
    </source>
</evidence>
<keyword evidence="1" id="KW-1133">Transmembrane helix</keyword>
<reference evidence="2 3" key="1">
    <citation type="submission" date="2021-01" db="EMBL/GenBank/DDBJ databases">
        <title>Whole genome shotgun sequence of Planobispora siamensis NBRC 107568.</title>
        <authorList>
            <person name="Komaki H."/>
            <person name="Tamura T."/>
        </authorList>
    </citation>
    <scope>NUCLEOTIDE SEQUENCE [LARGE SCALE GENOMIC DNA]</scope>
    <source>
        <strain evidence="2 3">NBRC 107568</strain>
    </source>
</reference>
<keyword evidence="1" id="KW-0472">Membrane</keyword>
<dbReference type="Proteomes" id="UP000619788">
    <property type="component" value="Unassembled WGS sequence"/>
</dbReference>
<comment type="caution">
    <text evidence="2">The sequence shown here is derived from an EMBL/GenBank/DDBJ whole genome shotgun (WGS) entry which is preliminary data.</text>
</comment>
<dbReference type="AlphaFoldDB" id="A0A8J3SPB6"/>
<accession>A0A8J3SPB6</accession>
<evidence type="ECO:0000256" key="1">
    <source>
        <dbReference type="SAM" id="Phobius"/>
    </source>
</evidence>
<proteinExistence type="predicted"/>
<name>A0A8J3SPB6_9ACTN</name>
<keyword evidence="3" id="KW-1185">Reference proteome</keyword>
<organism evidence="2 3">
    <name type="scientific">Planobispora siamensis</name>
    <dbReference type="NCBI Taxonomy" id="936338"/>
    <lineage>
        <taxon>Bacteria</taxon>
        <taxon>Bacillati</taxon>
        <taxon>Actinomycetota</taxon>
        <taxon>Actinomycetes</taxon>
        <taxon>Streptosporangiales</taxon>
        <taxon>Streptosporangiaceae</taxon>
        <taxon>Planobispora</taxon>
    </lineage>
</organism>
<feature type="transmembrane region" description="Helical" evidence="1">
    <location>
        <begin position="24"/>
        <end position="45"/>
    </location>
</feature>
<keyword evidence="1" id="KW-0812">Transmembrane</keyword>